<keyword evidence="4 6" id="KW-0732">Signal</keyword>
<evidence type="ECO:0000256" key="3">
    <source>
        <dbReference type="ARBA" id="ARBA00022723"/>
    </source>
</evidence>
<accession>A0A921NE03</accession>
<evidence type="ECO:0000256" key="5">
    <source>
        <dbReference type="PIRSR" id="PIRSR004846-1"/>
    </source>
</evidence>
<protein>
    <submittedName>
        <fullName evidence="7">Molybdate ABC transporter substrate-binding protein</fullName>
    </submittedName>
</protein>
<dbReference type="GO" id="GO:0030973">
    <property type="term" value="F:molybdate ion binding"/>
    <property type="evidence" value="ECO:0007669"/>
    <property type="project" value="TreeGrafter"/>
</dbReference>
<feature type="binding site" evidence="5">
    <location>
        <position position="160"/>
    </location>
    <ligand>
        <name>molybdate</name>
        <dbReference type="ChEBI" id="CHEBI:36264"/>
    </ligand>
</feature>
<evidence type="ECO:0000256" key="1">
    <source>
        <dbReference type="ARBA" id="ARBA00009175"/>
    </source>
</evidence>
<dbReference type="FunFam" id="3.40.190.10:FF:000035">
    <property type="entry name" value="Molybdate ABC transporter substrate-binding protein"/>
    <property type="match status" value="1"/>
</dbReference>
<dbReference type="PANTHER" id="PTHR30632">
    <property type="entry name" value="MOLYBDATE-BINDING PERIPLASMIC PROTEIN"/>
    <property type="match status" value="1"/>
</dbReference>
<evidence type="ECO:0000256" key="6">
    <source>
        <dbReference type="SAM" id="SignalP"/>
    </source>
</evidence>
<evidence type="ECO:0000313" key="7">
    <source>
        <dbReference type="EMBL" id="HJH11788.1"/>
    </source>
</evidence>
<dbReference type="CDD" id="cd13537">
    <property type="entry name" value="PBP2_YvgL_like"/>
    <property type="match status" value="1"/>
</dbReference>
<dbReference type="GO" id="GO:0015689">
    <property type="term" value="P:molybdate ion transport"/>
    <property type="evidence" value="ECO:0007669"/>
    <property type="project" value="InterPro"/>
</dbReference>
<evidence type="ECO:0000313" key="8">
    <source>
        <dbReference type="Proteomes" id="UP000700212"/>
    </source>
</evidence>
<name>A0A921NE03_9BACL</name>
<sequence>MKKFITTVASLTLLTGVLAGCGTNDAKKEADTPKEVEKESAPVELTVSAAASLQNALEDLQQTYEAEHDHVTIVYNFGGSGALKQQIEQGAPVDVFFSAAEDKFDELVETGAIDKAQGTDLLANELVVVVPTPNEKNITSFEDLTKADKIALGTPESVPAGKYGVETLENMQLWEALEPKVVYAKDVRQVLTYTETENVDAGLVYNTDAMISDKVATIATAPAKTHTPIIYPVGVIKNTKHTAEAQDFYNFLQSEEAMKVFEQYGFKGAK</sequence>
<proteinExistence type="inferred from homology"/>
<feature type="signal peptide" evidence="6">
    <location>
        <begin position="1"/>
        <end position="19"/>
    </location>
</feature>
<dbReference type="EMBL" id="DYTV01000119">
    <property type="protein sequence ID" value="HJH11788.1"/>
    <property type="molecule type" value="Genomic_DNA"/>
</dbReference>
<comment type="similarity">
    <text evidence="1">Belongs to the bacterial solute-binding protein ModA family.</text>
</comment>
<feature type="binding site" evidence="5">
    <location>
        <position position="205"/>
    </location>
    <ligand>
        <name>molybdate</name>
        <dbReference type="ChEBI" id="CHEBI:36264"/>
    </ligand>
</feature>
<comment type="caution">
    <text evidence="7">The sequence shown here is derived from an EMBL/GenBank/DDBJ whole genome shotgun (WGS) entry which is preliminary data.</text>
</comment>
<reference evidence="7" key="1">
    <citation type="journal article" date="2021" name="PeerJ">
        <title>Extensive microbial diversity within the chicken gut microbiome revealed by metagenomics and culture.</title>
        <authorList>
            <person name="Gilroy R."/>
            <person name="Ravi A."/>
            <person name="Getino M."/>
            <person name="Pursley I."/>
            <person name="Horton D.L."/>
            <person name="Alikhan N.F."/>
            <person name="Baker D."/>
            <person name="Gharbi K."/>
            <person name="Hall N."/>
            <person name="Watson M."/>
            <person name="Adriaenssens E.M."/>
            <person name="Foster-Nyarko E."/>
            <person name="Jarju S."/>
            <person name="Secka A."/>
            <person name="Antonio M."/>
            <person name="Oren A."/>
            <person name="Chaudhuri R.R."/>
            <person name="La Ragione R."/>
            <person name="Hildebrand F."/>
            <person name="Pallen M.J."/>
        </authorList>
    </citation>
    <scope>NUCLEOTIDE SEQUENCE</scope>
    <source>
        <strain evidence="7">CHK160-4876</strain>
    </source>
</reference>
<keyword evidence="3 5" id="KW-0479">Metal-binding</keyword>
<dbReference type="PROSITE" id="PS51257">
    <property type="entry name" value="PROKAR_LIPOPROTEIN"/>
    <property type="match status" value="1"/>
</dbReference>
<dbReference type="InterPro" id="IPR041879">
    <property type="entry name" value="YvgL-like_PBP2"/>
</dbReference>
<dbReference type="Pfam" id="PF13531">
    <property type="entry name" value="SBP_bac_11"/>
    <property type="match status" value="1"/>
</dbReference>
<dbReference type="InterPro" id="IPR005950">
    <property type="entry name" value="ModA"/>
</dbReference>
<feature type="chain" id="PRO_5038557839" evidence="6">
    <location>
        <begin position="20"/>
        <end position="270"/>
    </location>
</feature>
<evidence type="ECO:0000256" key="4">
    <source>
        <dbReference type="ARBA" id="ARBA00022729"/>
    </source>
</evidence>
<evidence type="ECO:0000256" key="2">
    <source>
        <dbReference type="ARBA" id="ARBA00022505"/>
    </source>
</evidence>
<dbReference type="GO" id="GO:0046872">
    <property type="term" value="F:metal ion binding"/>
    <property type="evidence" value="ECO:0007669"/>
    <property type="project" value="UniProtKB-KW"/>
</dbReference>
<dbReference type="PANTHER" id="PTHR30632:SF0">
    <property type="entry name" value="SULFATE-BINDING PROTEIN"/>
    <property type="match status" value="1"/>
</dbReference>
<dbReference type="PIRSF" id="PIRSF004846">
    <property type="entry name" value="ModA"/>
    <property type="match status" value="1"/>
</dbReference>
<dbReference type="NCBIfam" id="TIGR01256">
    <property type="entry name" value="modA"/>
    <property type="match status" value="1"/>
</dbReference>
<dbReference type="GO" id="GO:1901359">
    <property type="term" value="F:tungstate binding"/>
    <property type="evidence" value="ECO:0007669"/>
    <property type="project" value="UniProtKB-ARBA"/>
</dbReference>
<organism evidence="7 8">
    <name type="scientific">Metalysinibacillus jejuensis</name>
    <dbReference type="NCBI Taxonomy" id="914327"/>
    <lineage>
        <taxon>Bacteria</taxon>
        <taxon>Bacillati</taxon>
        <taxon>Bacillota</taxon>
        <taxon>Bacilli</taxon>
        <taxon>Bacillales</taxon>
        <taxon>Caryophanaceae</taxon>
        <taxon>Metalysinibacillus</taxon>
    </lineage>
</organism>
<feature type="binding site" evidence="5">
    <location>
        <position position="52"/>
    </location>
    <ligand>
        <name>molybdate</name>
        <dbReference type="ChEBI" id="CHEBI:36264"/>
    </ligand>
</feature>
<dbReference type="Proteomes" id="UP000700212">
    <property type="component" value="Unassembled WGS sequence"/>
</dbReference>
<dbReference type="InterPro" id="IPR050682">
    <property type="entry name" value="ModA/WtpA"/>
</dbReference>
<feature type="binding site" evidence="5">
    <location>
        <position position="187"/>
    </location>
    <ligand>
        <name>molybdate</name>
        <dbReference type="ChEBI" id="CHEBI:36264"/>
    </ligand>
</feature>
<keyword evidence="2 5" id="KW-0500">Molybdenum</keyword>
<dbReference type="AlphaFoldDB" id="A0A921NE03"/>
<dbReference type="SUPFAM" id="SSF53850">
    <property type="entry name" value="Periplasmic binding protein-like II"/>
    <property type="match status" value="1"/>
</dbReference>
<feature type="binding site" evidence="5">
    <location>
        <position position="80"/>
    </location>
    <ligand>
        <name>molybdate</name>
        <dbReference type="ChEBI" id="CHEBI:36264"/>
    </ligand>
</feature>
<gene>
    <name evidence="7" type="primary">modA</name>
    <name evidence="7" type="ORF">K8V30_08925</name>
</gene>
<dbReference type="Gene3D" id="3.40.190.10">
    <property type="entry name" value="Periplasmic binding protein-like II"/>
    <property type="match status" value="2"/>
</dbReference>
<reference evidence="7" key="2">
    <citation type="submission" date="2021-09" db="EMBL/GenBank/DDBJ databases">
        <authorList>
            <person name="Gilroy R."/>
        </authorList>
    </citation>
    <scope>NUCLEOTIDE SEQUENCE</scope>
    <source>
        <strain evidence="7">CHK160-4876</strain>
    </source>
</reference>